<feature type="compositionally biased region" description="Low complexity" evidence="1">
    <location>
        <begin position="14"/>
        <end position="29"/>
    </location>
</feature>
<dbReference type="InterPro" id="IPR013948">
    <property type="entry name" value="DNA_replication_reg_Sld3_C"/>
</dbReference>
<reference evidence="3 4" key="1">
    <citation type="journal article" date="2024" name="IMA Fungus">
        <title>IMA Genome - F19 : A genome assembly and annotation guide to empower mycologists, including annotated draft genome sequences of Ceratocystis pirilliformis, Diaporthe australafricana, Fusarium ophioides, Paecilomyces lecythidis, and Sporothrix stenoceras.</title>
        <authorList>
            <person name="Aylward J."/>
            <person name="Wilson A.M."/>
            <person name="Visagie C.M."/>
            <person name="Spraker J."/>
            <person name="Barnes I."/>
            <person name="Buitendag C."/>
            <person name="Ceriani C."/>
            <person name="Del Mar Angel L."/>
            <person name="du Plessis D."/>
            <person name="Fuchs T."/>
            <person name="Gasser K."/>
            <person name="Kramer D."/>
            <person name="Li W."/>
            <person name="Munsamy K."/>
            <person name="Piso A."/>
            <person name="Price J.L."/>
            <person name="Sonnekus B."/>
            <person name="Thomas C."/>
            <person name="van der Nest A."/>
            <person name="van Dijk A."/>
            <person name="van Heerden A."/>
            <person name="van Vuuren N."/>
            <person name="Yilmaz N."/>
            <person name="Duong T.A."/>
            <person name="van der Merwe N.A."/>
            <person name="Wingfield M.J."/>
            <person name="Wingfield B.D."/>
        </authorList>
    </citation>
    <scope>NUCLEOTIDE SEQUENCE [LARGE SCALE GENOMIC DNA]</scope>
    <source>
        <strain evidence="3 4">CMW 18300</strain>
    </source>
</reference>
<feature type="region of interest" description="Disordered" evidence="1">
    <location>
        <begin position="250"/>
        <end position="286"/>
    </location>
</feature>
<dbReference type="PANTHER" id="PTHR28067">
    <property type="entry name" value="DNA REPLICATION REGULATOR SLD3"/>
    <property type="match status" value="1"/>
</dbReference>
<dbReference type="PANTHER" id="PTHR28067:SF1">
    <property type="entry name" value="DNA REPLICATION REGULATOR SLD3"/>
    <property type="match status" value="1"/>
</dbReference>
<accession>A0ABR3WFB2</accession>
<feature type="region of interest" description="Disordered" evidence="1">
    <location>
        <begin position="847"/>
        <end position="867"/>
    </location>
</feature>
<feature type="region of interest" description="Disordered" evidence="1">
    <location>
        <begin position="185"/>
        <end position="235"/>
    </location>
</feature>
<evidence type="ECO:0000256" key="1">
    <source>
        <dbReference type="SAM" id="MobiDB-lite"/>
    </source>
</evidence>
<feature type="compositionally biased region" description="Basic and acidic residues" evidence="1">
    <location>
        <begin position="473"/>
        <end position="482"/>
    </location>
</feature>
<dbReference type="InterPro" id="IPR042511">
    <property type="entry name" value="Sld3"/>
</dbReference>
<feature type="domain" description="DNA replication regulator Sld3 C-terminal" evidence="2">
    <location>
        <begin position="288"/>
        <end position="832"/>
    </location>
</feature>
<proteinExistence type="predicted"/>
<dbReference type="Pfam" id="PF08639">
    <property type="entry name" value="Sld3_STD"/>
    <property type="match status" value="1"/>
</dbReference>
<feature type="region of interest" description="Disordered" evidence="1">
    <location>
        <begin position="914"/>
        <end position="946"/>
    </location>
</feature>
<dbReference type="Gene3D" id="1.20.58.2130">
    <property type="match status" value="1"/>
</dbReference>
<feature type="compositionally biased region" description="Basic residues" evidence="1">
    <location>
        <begin position="378"/>
        <end position="388"/>
    </location>
</feature>
<evidence type="ECO:0000313" key="3">
    <source>
        <dbReference type="EMBL" id="KAL1860442.1"/>
    </source>
</evidence>
<feature type="compositionally biased region" description="Basic and acidic residues" evidence="1">
    <location>
        <begin position="606"/>
        <end position="617"/>
    </location>
</feature>
<protein>
    <recommendedName>
        <fullName evidence="2">DNA replication regulator Sld3 C-terminal domain-containing protein</fullName>
    </recommendedName>
</protein>
<feature type="compositionally biased region" description="Low complexity" evidence="1">
    <location>
        <begin position="930"/>
        <end position="943"/>
    </location>
</feature>
<organism evidence="3 4">
    <name type="scientific">Diaporthe australafricana</name>
    <dbReference type="NCBI Taxonomy" id="127596"/>
    <lineage>
        <taxon>Eukaryota</taxon>
        <taxon>Fungi</taxon>
        <taxon>Dikarya</taxon>
        <taxon>Ascomycota</taxon>
        <taxon>Pezizomycotina</taxon>
        <taxon>Sordariomycetes</taxon>
        <taxon>Sordariomycetidae</taxon>
        <taxon>Diaporthales</taxon>
        <taxon>Diaporthaceae</taxon>
        <taxon>Diaporthe</taxon>
    </lineage>
</organism>
<sequence>MSARGSDASRPPSRSKSAILSSSAASSRSRFQDEALPSNPHKRKRASPAFPLEELLKPAITIKPQFSLGSASARPPALKPLMLLSREHLSLSALDLSAPNGEFLSGPGRFFESHIRVLDLEERLHQAPNVLIARSDASRNVYAIERHQAGLYVVCKLGAWVAIEKLSHLAEACYEQRCRPALPANANMADPPSTTPQLHHESKKKRLAIEQIQSMVRKRPRPASVTPCESQQDQSLSQFQTVTLDNHHTLEDPFQAPQPGGGVSEPPNQGSQIAAADSNPDTQNSADDIFQNIRSQYLEALYHSKGSLAYFAKGPLSRARAAFHLDCDANLEMNDLIEFLKGLTMSTMQVDKKFRETLPELVRNMKMLVESSAEDQSKKKRRKPKKMKLGKDGLYPGEVDHVKSWWRTHKSLVRDGDEATINPQEVKYHITCLRTRETQLQMILILEILALEAVRPAEDARDSQLPGLPVGDTPKKTVDPAPKKRHKHNFSTLVDIHADRLCIWQSTTLDEMAMIAAESQVKDGQETQRSTRANSDPLKDFCSDILLPFFAGRLPELCESLNHKFGGPVVVSPPKPKKPAATAAVRAPAIPGSVAKRPVSTSAPKSLDKVLSHDQLRRKASRRPTDVLARMRSATPATIPGLKREASEPVSLGMIPSGDRSLKERSRNILSRSVSSLTADDSKAQKKAKMDANLKDAISALKKPNRQLAGKAIVEEAEKRIGSSSSPRPRSEFACKLCASQKGTDLKLEPKNPTRFNAANRAQAQIQVKATPANYRFKDAVSISDQRSYGSFNIPPPRTELQAISSSSVIPSTAPRNGLRDGLEAFHIASTPIANKLQANAVPDSAVASRPMTNDPFAQPSSPLMSRRAAPSTKTQLDIPSIDISPSSPTLPRLFATPVKQRSSAAMAFVGDETVTSTPPEPRHTTTLFATPAKKAPTSAPPAIEEANKSSYNPALTIYQQLGWDDYDVDDLA</sequence>
<feature type="region of interest" description="Disordered" evidence="1">
    <location>
        <begin position="369"/>
        <end position="393"/>
    </location>
</feature>
<feature type="region of interest" description="Disordered" evidence="1">
    <location>
        <begin position="1"/>
        <end position="50"/>
    </location>
</feature>
<dbReference type="Proteomes" id="UP001583177">
    <property type="component" value="Unassembled WGS sequence"/>
</dbReference>
<feature type="region of interest" description="Disordered" evidence="1">
    <location>
        <begin position="594"/>
        <end position="664"/>
    </location>
</feature>
<feature type="region of interest" description="Disordered" evidence="1">
    <location>
        <begin position="461"/>
        <end position="485"/>
    </location>
</feature>
<evidence type="ECO:0000313" key="4">
    <source>
        <dbReference type="Proteomes" id="UP001583177"/>
    </source>
</evidence>
<dbReference type="EMBL" id="JAWRVE010000092">
    <property type="protein sequence ID" value="KAL1860442.1"/>
    <property type="molecule type" value="Genomic_DNA"/>
</dbReference>
<evidence type="ECO:0000259" key="2">
    <source>
        <dbReference type="Pfam" id="PF08639"/>
    </source>
</evidence>
<name>A0ABR3WFB2_9PEZI</name>
<keyword evidence="4" id="KW-1185">Reference proteome</keyword>
<comment type="caution">
    <text evidence="3">The sequence shown here is derived from an EMBL/GenBank/DDBJ whole genome shotgun (WGS) entry which is preliminary data.</text>
</comment>
<gene>
    <name evidence="3" type="ORF">Daus18300_009216</name>
</gene>